<gene>
    <name evidence="1" type="ORF">EDD41_0600</name>
</gene>
<protein>
    <submittedName>
        <fullName evidence="1">Pentapeptide repeat protein</fullName>
    </submittedName>
</protein>
<dbReference type="EMBL" id="RKHG01000001">
    <property type="protein sequence ID" value="ROR53450.1"/>
    <property type="molecule type" value="Genomic_DNA"/>
</dbReference>
<dbReference type="Gene3D" id="2.160.20.80">
    <property type="entry name" value="E3 ubiquitin-protein ligase SopA"/>
    <property type="match status" value="1"/>
</dbReference>
<dbReference type="Proteomes" id="UP000275749">
    <property type="component" value="Unassembled WGS sequence"/>
</dbReference>
<dbReference type="SUPFAM" id="SSF141571">
    <property type="entry name" value="Pentapeptide repeat-like"/>
    <property type="match status" value="1"/>
</dbReference>
<dbReference type="InterPro" id="IPR051082">
    <property type="entry name" value="Pentapeptide-BTB/POZ_domain"/>
</dbReference>
<sequence>MDEFVGDCSRCVGLCCVALTRTRAGGFGADIPAGTPCHHLQTDNLCQIHSQLREEGWPACTVFDCFGAGQQVTQVTFAGQADWRDGPDTAHAMFSTFAAMRHLMEMLRLLTEAHTLATGELAQDVEALQCEVEALVASPADHVASLDVAALRGRVGPVLGAVSDAHRHPAPRSKRFQPRAHLMGANLRKARLDRYCLRSALLIAADLRGATFERTDMLGADLRDANLAGANLRSAIFLTQQQVDAARGDARTRLPVGLHAPAHWA</sequence>
<organism evidence="1 2">
    <name type="scientific">Luteococcus japonicus</name>
    <dbReference type="NCBI Taxonomy" id="33984"/>
    <lineage>
        <taxon>Bacteria</taxon>
        <taxon>Bacillati</taxon>
        <taxon>Actinomycetota</taxon>
        <taxon>Actinomycetes</taxon>
        <taxon>Propionibacteriales</taxon>
        <taxon>Propionibacteriaceae</taxon>
        <taxon>Luteococcus</taxon>
    </lineage>
</organism>
<evidence type="ECO:0000313" key="1">
    <source>
        <dbReference type="EMBL" id="ROR53450.1"/>
    </source>
</evidence>
<dbReference type="Pfam" id="PF00805">
    <property type="entry name" value="Pentapeptide"/>
    <property type="match status" value="1"/>
</dbReference>
<evidence type="ECO:0000313" key="2">
    <source>
        <dbReference type="Proteomes" id="UP000275749"/>
    </source>
</evidence>
<name>A0A3N1ZRD0_9ACTN</name>
<dbReference type="PANTHER" id="PTHR14136:SF17">
    <property type="entry name" value="BTB_POZ DOMAIN-CONTAINING PROTEIN KCTD9"/>
    <property type="match status" value="1"/>
</dbReference>
<reference evidence="1 2" key="1">
    <citation type="submission" date="2018-11" db="EMBL/GenBank/DDBJ databases">
        <title>Sequencing the genomes of 1000 actinobacteria strains.</title>
        <authorList>
            <person name="Klenk H.-P."/>
        </authorList>
    </citation>
    <scope>NUCLEOTIDE SEQUENCE [LARGE SCALE GENOMIC DNA]</scope>
    <source>
        <strain evidence="1 2">DSM 10546</strain>
    </source>
</reference>
<accession>A0A3N1ZRD0</accession>
<dbReference type="InterPro" id="IPR001646">
    <property type="entry name" value="5peptide_repeat"/>
</dbReference>
<dbReference type="AlphaFoldDB" id="A0A3N1ZRD0"/>
<comment type="caution">
    <text evidence="1">The sequence shown here is derived from an EMBL/GenBank/DDBJ whole genome shotgun (WGS) entry which is preliminary data.</text>
</comment>
<dbReference type="PANTHER" id="PTHR14136">
    <property type="entry name" value="BTB_POZ DOMAIN-CONTAINING PROTEIN KCTD9"/>
    <property type="match status" value="1"/>
</dbReference>
<proteinExistence type="predicted"/>